<evidence type="ECO:0000313" key="2">
    <source>
        <dbReference type="Proteomes" id="UP000249605"/>
    </source>
</evidence>
<protein>
    <submittedName>
        <fullName evidence="1">DUF29 domain-containing protein</fullName>
    </submittedName>
</protein>
<dbReference type="PANTHER" id="PTHR34235">
    <property type="entry name" value="SLR1203 PROTEIN-RELATED"/>
    <property type="match status" value="1"/>
</dbReference>
<accession>A0A2U9S3I0</accession>
<dbReference type="Proteomes" id="UP000249605">
    <property type="component" value="Chromosome"/>
</dbReference>
<dbReference type="Pfam" id="PF01724">
    <property type="entry name" value="DUF29"/>
    <property type="match status" value="1"/>
</dbReference>
<organism evidence="1 2">
    <name type="scientific">Azospirillum ramasamyi</name>
    <dbReference type="NCBI Taxonomy" id="682998"/>
    <lineage>
        <taxon>Bacteria</taxon>
        <taxon>Pseudomonadati</taxon>
        <taxon>Pseudomonadota</taxon>
        <taxon>Alphaproteobacteria</taxon>
        <taxon>Rhodospirillales</taxon>
        <taxon>Azospirillaceae</taxon>
        <taxon>Azospirillum</taxon>
    </lineage>
</organism>
<sequence length="146" mass="16434">MDGSSLYDRDFYAWANEQAALLRAGKLDAADIEHIAEEIESMGKTEKRELVSRLRVLLHHLLKWAHQPARCGNSWGLSVANSRDEIETHLRDNPSLKSKLDESIADAYRLARRDAAAETGFDEAVFPAECPWGFAGMMDEAFWPEG</sequence>
<name>A0A2U9S3I0_9PROT</name>
<dbReference type="AlphaFoldDB" id="A0A2U9S3I0"/>
<proteinExistence type="predicted"/>
<dbReference type="InterPro" id="IPR002636">
    <property type="entry name" value="DUF29"/>
</dbReference>
<keyword evidence="2" id="KW-1185">Reference proteome</keyword>
<dbReference type="OrthoDB" id="425753at2"/>
<gene>
    <name evidence="1" type="ORF">DM194_07850</name>
</gene>
<dbReference type="EMBL" id="CP029829">
    <property type="protein sequence ID" value="AWU94185.1"/>
    <property type="molecule type" value="Genomic_DNA"/>
</dbReference>
<dbReference type="RefSeq" id="WP_111066708.1">
    <property type="nucleotide sequence ID" value="NZ_CP029829.1"/>
</dbReference>
<reference evidence="1 2" key="1">
    <citation type="journal article" date="2019" name="Int. J. Syst. Evol. Microbiol.">
        <title>Azospirillum ramasamyi sp. nov., a novel diazotrophic bacterium isolated from fermented bovine products.</title>
        <authorList>
            <person name="Anandham R."/>
            <person name="Heo J."/>
            <person name="Krishnamoorthy R."/>
            <person name="SenthilKumar M."/>
            <person name="Gopal N.O."/>
            <person name="Kim S.J."/>
            <person name="Kwon S.W."/>
        </authorList>
    </citation>
    <scope>NUCLEOTIDE SEQUENCE [LARGE SCALE GENOMIC DNA]</scope>
    <source>
        <strain evidence="1 2">M2T2B2</strain>
    </source>
</reference>
<dbReference type="Gene3D" id="1.20.1220.20">
    <property type="entry name" value="Uncharcterised protein PF01724"/>
    <property type="match status" value="1"/>
</dbReference>
<evidence type="ECO:0000313" key="1">
    <source>
        <dbReference type="EMBL" id="AWU94185.1"/>
    </source>
</evidence>
<dbReference type="KEGG" id="azm:DM194_07850"/>